<organism evidence="1 2">
    <name type="scientific">Sediminitomix flava</name>
    <dbReference type="NCBI Taxonomy" id="379075"/>
    <lineage>
        <taxon>Bacteria</taxon>
        <taxon>Pseudomonadati</taxon>
        <taxon>Bacteroidota</taxon>
        <taxon>Cytophagia</taxon>
        <taxon>Cytophagales</taxon>
        <taxon>Flammeovirgaceae</taxon>
        <taxon>Sediminitomix</taxon>
    </lineage>
</organism>
<keyword evidence="2" id="KW-1185">Reference proteome</keyword>
<dbReference type="AlphaFoldDB" id="A0A315Z9K8"/>
<name>A0A315Z9K8_SEDFL</name>
<comment type="caution">
    <text evidence="1">The sequence shown here is derived from an EMBL/GenBank/DDBJ whole genome shotgun (WGS) entry which is preliminary data.</text>
</comment>
<reference evidence="1 2" key="1">
    <citation type="submission" date="2018-03" db="EMBL/GenBank/DDBJ databases">
        <title>Genomic Encyclopedia of Archaeal and Bacterial Type Strains, Phase II (KMG-II): from individual species to whole genera.</title>
        <authorList>
            <person name="Goeker M."/>
        </authorList>
    </citation>
    <scope>NUCLEOTIDE SEQUENCE [LARGE SCALE GENOMIC DNA]</scope>
    <source>
        <strain evidence="1 2">DSM 28229</strain>
    </source>
</reference>
<evidence type="ECO:0000313" key="2">
    <source>
        <dbReference type="Proteomes" id="UP000245535"/>
    </source>
</evidence>
<sequence length="225" mass="25492">MKKSNILLITLFSSFPLLFLSVIFQAWASFDEEITMYETHQTTIPSFSHIHLDEVGKLKFETAENYGLEIKLGRGITDTVEVPYEVKNDTLFISKLSEEEKNKVMWITVSLPNENLSISADASIFEIGQFKGDAIAVNLNHSHFNQFSRHNEISNLSIEAKDRSTVDIYAKYQQADFKLNNSKMSVEGPVNEVNLELENKASVNLYGKAGKTQILKDATSELRVY</sequence>
<dbReference type="RefSeq" id="WP_109618472.1">
    <property type="nucleotide sequence ID" value="NZ_QGDO01000003.1"/>
</dbReference>
<dbReference type="OrthoDB" id="977554at2"/>
<proteinExistence type="predicted"/>
<accession>A0A315Z9K8</accession>
<dbReference type="Proteomes" id="UP000245535">
    <property type="component" value="Unassembled WGS sequence"/>
</dbReference>
<protein>
    <submittedName>
        <fullName evidence="1">Uncharacterized protein</fullName>
    </submittedName>
</protein>
<dbReference type="Gene3D" id="2.160.20.120">
    <property type="match status" value="1"/>
</dbReference>
<gene>
    <name evidence="1" type="ORF">BC781_103212</name>
</gene>
<dbReference type="EMBL" id="QGDO01000003">
    <property type="protein sequence ID" value="PWJ41962.1"/>
    <property type="molecule type" value="Genomic_DNA"/>
</dbReference>
<evidence type="ECO:0000313" key="1">
    <source>
        <dbReference type="EMBL" id="PWJ41962.1"/>
    </source>
</evidence>